<dbReference type="RefSeq" id="WP_026390339.1">
    <property type="nucleotide sequence ID" value="NZ_LR215048.1"/>
</dbReference>
<evidence type="ECO:0000259" key="8">
    <source>
        <dbReference type="Pfam" id="PF00884"/>
    </source>
</evidence>
<dbReference type="Proteomes" id="UP000289841">
    <property type="component" value="Chromosome"/>
</dbReference>
<sequence length="737" mass="85699">MNLKKQKDSFIAFIILFFGLNIINTYFLTSQYLNRYISPLPRTFIGEVTAILGNFSFLLLIVLIVFIIAKKDKTKLISLLVVTSILNFAVFAFGFFNLYYGTAFATNALDIFKNPAEGISNGMFKEIMVELFVYYRIIVFLPLIVLLVYFFRFNKELKKTHEKKIFNFKPKQYLIGGLSYILIFFVSTMSFVVQLKNDDFLIGSLISTKGVQNYGVYPYYVAEFLGVDFVTNNRKTLELESDTDLINAYGEYNKNKANYKNFIDDKVYSNSLSLENSILKNTELLNLNNEDSLTGVLKDKNIVLVHLESLNYFLWEIPEIRERFHFLNKLFEESFVFENYYTSVGMGVSSDAEASVLTGLYMNGYSTFYRDYEKNNYQIDTLPKRFNELGYNSHVIHADHANFYNRDRVYLGTEDKEALIGFNNYYTIDDFAKNNSGRSFDNSKDFLKYRMEEQPLYRGKKTVSPWPSEYELADVTMDTIAADNLASKKSMVFSIFMTPHTPFMFNPFTEQAFNINNYNKMHGITKRYVEFAKYLDEVIMSYFFDIETNESKIDSNTVYVFYSDHGSSLKNGDLSILFNRDVSLLEERRMLQQTIAFIYAPSNVVDEETGINKGLLVGNQKLARGHVDLYRTIGDLFGLFTEDDIYFGVHGLSSEPTYVIDNRIQDLILDDVRKINDLDYKPYLISLRNLKKKYPKTTEVDLEQINKIKYFKRLSDLLVSDDKIYPLLKNNRALQNN</sequence>
<comment type="subcellular location">
    <subcellularLocation>
        <location evidence="1">Cell membrane</location>
        <topology evidence="1">Multi-pass membrane protein</topology>
    </subcellularLocation>
</comment>
<dbReference type="PANTHER" id="PTHR47371:SF3">
    <property type="entry name" value="PHOSPHOGLYCEROL TRANSFERASE I"/>
    <property type="match status" value="1"/>
</dbReference>
<feature type="transmembrane region" description="Helical" evidence="7">
    <location>
        <begin position="133"/>
        <end position="152"/>
    </location>
</feature>
<evidence type="ECO:0000256" key="6">
    <source>
        <dbReference type="ARBA" id="ARBA00023136"/>
    </source>
</evidence>
<evidence type="ECO:0000313" key="9">
    <source>
        <dbReference type="EMBL" id="VEU79739.1"/>
    </source>
</evidence>
<dbReference type="PANTHER" id="PTHR47371">
    <property type="entry name" value="LIPOTEICHOIC ACID SYNTHASE"/>
    <property type="match status" value="1"/>
</dbReference>
<comment type="pathway">
    <text evidence="2">Cell wall biogenesis; lipoteichoic acid biosynthesis.</text>
</comment>
<proteinExistence type="predicted"/>
<accession>A0A449BBF9</accession>
<dbReference type="GO" id="GO:0005886">
    <property type="term" value="C:plasma membrane"/>
    <property type="evidence" value="ECO:0007669"/>
    <property type="project" value="UniProtKB-SubCell"/>
</dbReference>
<keyword evidence="10" id="KW-1185">Reference proteome</keyword>
<feature type="transmembrane region" description="Helical" evidence="7">
    <location>
        <begin position="48"/>
        <end position="69"/>
    </location>
</feature>
<evidence type="ECO:0000256" key="3">
    <source>
        <dbReference type="ARBA" id="ARBA00022475"/>
    </source>
</evidence>
<evidence type="ECO:0000313" key="10">
    <source>
        <dbReference type="Proteomes" id="UP000289841"/>
    </source>
</evidence>
<dbReference type="Gene3D" id="3.40.720.10">
    <property type="entry name" value="Alkaline Phosphatase, subunit A"/>
    <property type="match status" value="1"/>
</dbReference>
<protein>
    <submittedName>
        <fullName evidence="9">Lipoteichoic acid synthase</fullName>
    </submittedName>
</protein>
<gene>
    <name evidence="9" type="primary">ltaS_1</name>
    <name evidence="9" type="ORF">NCTC10138_00130</name>
</gene>
<keyword evidence="4 7" id="KW-0812">Transmembrane</keyword>
<evidence type="ECO:0000256" key="5">
    <source>
        <dbReference type="ARBA" id="ARBA00022989"/>
    </source>
</evidence>
<evidence type="ECO:0000256" key="2">
    <source>
        <dbReference type="ARBA" id="ARBA00004936"/>
    </source>
</evidence>
<dbReference type="AlphaFoldDB" id="A0A449BBF9"/>
<dbReference type="SUPFAM" id="SSF53649">
    <property type="entry name" value="Alkaline phosphatase-like"/>
    <property type="match status" value="1"/>
</dbReference>
<feature type="transmembrane region" description="Helical" evidence="7">
    <location>
        <begin position="173"/>
        <end position="193"/>
    </location>
</feature>
<dbReference type="InterPro" id="IPR017850">
    <property type="entry name" value="Alkaline_phosphatase_core_sf"/>
</dbReference>
<keyword evidence="3" id="KW-1003">Cell membrane</keyword>
<organism evidence="9 10">
    <name type="scientific">Haploplasma axanthum</name>
    <name type="common">Acholeplasma axanthum</name>
    <dbReference type="NCBI Taxonomy" id="29552"/>
    <lineage>
        <taxon>Bacteria</taxon>
        <taxon>Bacillati</taxon>
        <taxon>Mycoplasmatota</taxon>
        <taxon>Mollicutes</taxon>
        <taxon>Acholeplasmatales</taxon>
        <taxon>Acholeplasmataceae</taxon>
        <taxon>Haploplasma</taxon>
    </lineage>
</organism>
<dbReference type="InterPro" id="IPR050448">
    <property type="entry name" value="OpgB/LTA_synthase_biosynth"/>
</dbReference>
<name>A0A449BBF9_HAPAX</name>
<evidence type="ECO:0000256" key="4">
    <source>
        <dbReference type="ARBA" id="ARBA00022692"/>
    </source>
</evidence>
<keyword evidence="5 7" id="KW-1133">Transmembrane helix</keyword>
<feature type="transmembrane region" description="Helical" evidence="7">
    <location>
        <begin position="76"/>
        <end position="100"/>
    </location>
</feature>
<dbReference type="EMBL" id="LR215048">
    <property type="protein sequence ID" value="VEU79739.1"/>
    <property type="molecule type" value="Genomic_DNA"/>
</dbReference>
<dbReference type="STRING" id="1278311.GCA_000428705_00717"/>
<dbReference type="InterPro" id="IPR000917">
    <property type="entry name" value="Sulfatase_N"/>
</dbReference>
<dbReference type="OrthoDB" id="383681at2"/>
<feature type="transmembrane region" description="Helical" evidence="7">
    <location>
        <begin position="9"/>
        <end position="28"/>
    </location>
</feature>
<reference evidence="9 10" key="1">
    <citation type="submission" date="2019-01" db="EMBL/GenBank/DDBJ databases">
        <authorList>
            <consortium name="Pathogen Informatics"/>
        </authorList>
    </citation>
    <scope>NUCLEOTIDE SEQUENCE [LARGE SCALE GENOMIC DNA]</scope>
    <source>
        <strain evidence="9 10">NCTC10138</strain>
    </source>
</reference>
<dbReference type="Pfam" id="PF00884">
    <property type="entry name" value="Sulfatase"/>
    <property type="match status" value="1"/>
</dbReference>
<dbReference type="KEGG" id="aaxa:NCTC10138_00130"/>
<evidence type="ECO:0000256" key="7">
    <source>
        <dbReference type="SAM" id="Phobius"/>
    </source>
</evidence>
<evidence type="ECO:0000256" key="1">
    <source>
        <dbReference type="ARBA" id="ARBA00004651"/>
    </source>
</evidence>
<keyword evidence="6 7" id="KW-0472">Membrane</keyword>
<feature type="domain" description="Sulfatase N-terminal" evidence="8">
    <location>
        <begin position="300"/>
        <end position="638"/>
    </location>
</feature>